<reference evidence="3 4" key="1">
    <citation type="submission" date="2017-02" db="EMBL/GenBank/DDBJ databases">
        <authorList>
            <person name="Peterson S.W."/>
        </authorList>
    </citation>
    <scope>NUCLEOTIDE SEQUENCE [LARGE SCALE GENOMIC DNA]</scope>
    <source>
        <strain evidence="3 4">ATCC BAA-909</strain>
    </source>
</reference>
<dbReference type="AlphaFoldDB" id="A0A1T4NP32"/>
<dbReference type="STRING" id="225004.SAMN02745152_01293"/>
<evidence type="ECO:0000313" key="4">
    <source>
        <dbReference type="Proteomes" id="UP000190395"/>
    </source>
</evidence>
<feature type="region of interest" description="Disordered" evidence="1">
    <location>
        <begin position="86"/>
        <end position="106"/>
    </location>
</feature>
<proteinExistence type="predicted"/>
<sequence length="346" mass="37328">MWKKALKICKKTVFLSAVFILTLSAKTENPIFAQENSAQKNLEIPAQPKMPSTSMPTISSPSLGKGFYIPGNAEFYSGRRNALSSAKNTVSSKNEDSGSKKLETEKNSTATAFSDKNAQFSELKNYLTAGDLSNLSSLGILGGLSGLSSENSGLSILGSSLNQANPLNSLNSSKNLTLDAQNSIYLRQILSELESLKNSTLKTGNFGASAQNASIFAQNEALKTPQKNQSILRFLVNGQNLKPACKTVFFSEPQVDGTFLLTGDCKYQLNGKNLSETFYILFKADGATNGSNKFTATTALSQTEKNNSSYLYKISQLGELYAYKTGNLVTLKAEKDGTNLDLLLSM</sequence>
<feature type="chain" id="PRO_5010574624" evidence="2">
    <location>
        <begin position="26"/>
        <end position="346"/>
    </location>
</feature>
<gene>
    <name evidence="3" type="ORF">SAMN02745152_01293</name>
</gene>
<name>A0A1T4NP32_9SPIR</name>
<organism evidence="3 4">
    <name type="scientific">Treponema berlinense</name>
    <dbReference type="NCBI Taxonomy" id="225004"/>
    <lineage>
        <taxon>Bacteria</taxon>
        <taxon>Pseudomonadati</taxon>
        <taxon>Spirochaetota</taxon>
        <taxon>Spirochaetia</taxon>
        <taxon>Spirochaetales</taxon>
        <taxon>Treponemataceae</taxon>
        <taxon>Treponema</taxon>
    </lineage>
</organism>
<evidence type="ECO:0000313" key="3">
    <source>
        <dbReference type="EMBL" id="SJZ80855.1"/>
    </source>
</evidence>
<accession>A0A1T4NP32</accession>
<feature type="signal peptide" evidence="2">
    <location>
        <begin position="1"/>
        <end position="25"/>
    </location>
</feature>
<protein>
    <submittedName>
        <fullName evidence="3">Uncharacterized protein</fullName>
    </submittedName>
</protein>
<evidence type="ECO:0000256" key="1">
    <source>
        <dbReference type="SAM" id="MobiDB-lite"/>
    </source>
</evidence>
<feature type="compositionally biased region" description="Basic and acidic residues" evidence="1">
    <location>
        <begin position="93"/>
        <end position="106"/>
    </location>
</feature>
<dbReference type="Proteomes" id="UP000190395">
    <property type="component" value="Unassembled WGS sequence"/>
</dbReference>
<keyword evidence="2" id="KW-0732">Signal</keyword>
<keyword evidence="4" id="KW-1185">Reference proteome</keyword>
<evidence type="ECO:0000256" key="2">
    <source>
        <dbReference type="SAM" id="SignalP"/>
    </source>
</evidence>
<dbReference type="EMBL" id="FUXC01000006">
    <property type="protein sequence ID" value="SJZ80855.1"/>
    <property type="molecule type" value="Genomic_DNA"/>
</dbReference>